<evidence type="ECO:0000313" key="9">
    <source>
        <dbReference type="Proteomes" id="UP000467132"/>
    </source>
</evidence>
<proteinExistence type="inferred from homology"/>
<evidence type="ECO:0000256" key="5">
    <source>
        <dbReference type="ARBA" id="ARBA00023239"/>
    </source>
</evidence>
<dbReference type="Gene3D" id="3.30.1490.480">
    <property type="entry name" value="Endolytic murein transglycosylase"/>
    <property type="match status" value="2"/>
</dbReference>
<dbReference type="InterPro" id="IPR003770">
    <property type="entry name" value="MLTG-like"/>
</dbReference>
<keyword evidence="9" id="KW-1185">Reference proteome</keyword>
<comment type="subcellular location">
    <subcellularLocation>
        <location evidence="7">Cell membrane</location>
        <topology evidence="7">Single-pass membrane protein</topology>
    </subcellularLocation>
</comment>
<protein>
    <recommendedName>
        <fullName evidence="7">Endolytic murein transglycosylase</fullName>
        <ecNumber evidence="7">4.2.2.29</ecNumber>
    </recommendedName>
    <alternativeName>
        <fullName evidence="7">Peptidoglycan lytic transglycosylase</fullName>
    </alternativeName>
    <alternativeName>
        <fullName evidence="7">Peptidoglycan polymerization terminase</fullName>
    </alternativeName>
</protein>
<dbReference type="GO" id="GO:0008932">
    <property type="term" value="F:lytic endotransglycosylase activity"/>
    <property type="evidence" value="ECO:0007669"/>
    <property type="project" value="UniProtKB-UniRule"/>
</dbReference>
<dbReference type="EC" id="4.2.2.29" evidence="7"/>
<comment type="similarity">
    <text evidence="7">Belongs to the transglycosylase MltG family.</text>
</comment>
<reference evidence="8 9" key="1">
    <citation type="submission" date="2018-08" db="EMBL/GenBank/DDBJ databases">
        <title>Murine metabolic-syndrome-specific gut microbial biobank.</title>
        <authorList>
            <person name="Liu C."/>
        </authorList>
    </citation>
    <scope>NUCLEOTIDE SEQUENCE [LARGE SCALE GENOMIC DNA]</scope>
    <source>
        <strain evidence="8 9">583</strain>
    </source>
</reference>
<organism evidence="8 9">
    <name type="scientific">Senegalia massiliensis</name>
    <dbReference type="NCBI Taxonomy" id="1720316"/>
    <lineage>
        <taxon>Bacteria</taxon>
        <taxon>Bacillati</taxon>
        <taxon>Bacillota</taxon>
        <taxon>Clostridia</taxon>
        <taxon>Eubacteriales</taxon>
        <taxon>Clostridiaceae</taxon>
        <taxon>Senegalia</taxon>
    </lineage>
</organism>
<keyword evidence="4 7" id="KW-0472">Membrane</keyword>
<dbReference type="PANTHER" id="PTHR30518">
    <property type="entry name" value="ENDOLYTIC MUREIN TRANSGLYCOSYLASE"/>
    <property type="match status" value="1"/>
</dbReference>
<sequence>MNKMVKVLIISVVLLIIVLGGLKYYYELNTRPVSSDGEQKSVKVEIQSGSTTSDIAKILKENNLIRDKNVFRIVSRIKGTEGKLKAGFYEFDSSMTPEEILNKLVVGGKDGETIKFTIPEGFTIEEIAEKLANENIINKDKFIDLTYDIEKFSKEYKFLNDIPEKMNMEGYLYPNTYQIYKDSTEYEIIKRMLDEFNNKYNEIIKNKEIPLDLSVYELITLASLVEREAKVDKDRNLVSSVIYNRLKIDMPLQIDATIQYALENRKEKLTYDDLEVDSIYNTYKNKGLPVGPICSPGIESINASLNPENTDYIFYVLKKDGSGEHFFTDDYNEFLKVKNGK</sequence>
<dbReference type="GO" id="GO:0005886">
    <property type="term" value="C:plasma membrane"/>
    <property type="evidence" value="ECO:0007669"/>
    <property type="project" value="UniProtKB-SubCell"/>
</dbReference>
<gene>
    <name evidence="7 8" type="primary">mltG</name>
    <name evidence="8" type="ORF">D3Z33_07530</name>
</gene>
<dbReference type="Pfam" id="PF02618">
    <property type="entry name" value="YceG"/>
    <property type="match status" value="1"/>
</dbReference>
<comment type="catalytic activity">
    <reaction evidence="7">
        <text>a peptidoglycan chain = a peptidoglycan chain with N-acetyl-1,6-anhydromuramyl-[peptide] at the reducing end + a peptidoglycan chain with N-acetylglucosamine at the non-reducing end.</text>
        <dbReference type="EC" id="4.2.2.29"/>
    </reaction>
</comment>
<dbReference type="CDD" id="cd08010">
    <property type="entry name" value="MltG_like"/>
    <property type="match status" value="1"/>
</dbReference>
<dbReference type="NCBIfam" id="TIGR00247">
    <property type="entry name" value="endolytic transglycosylase MltG"/>
    <property type="match status" value="1"/>
</dbReference>
<evidence type="ECO:0000256" key="4">
    <source>
        <dbReference type="ARBA" id="ARBA00023136"/>
    </source>
</evidence>
<evidence type="ECO:0000256" key="6">
    <source>
        <dbReference type="ARBA" id="ARBA00023316"/>
    </source>
</evidence>
<evidence type="ECO:0000256" key="1">
    <source>
        <dbReference type="ARBA" id="ARBA00022475"/>
    </source>
</evidence>
<dbReference type="HAMAP" id="MF_02065">
    <property type="entry name" value="MltG"/>
    <property type="match status" value="1"/>
</dbReference>
<keyword evidence="5 7" id="KW-0456">Lyase</keyword>
<comment type="caution">
    <text evidence="8">The sequence shown here is derived from an EMBL/GenBank/DDBJ whole genome shotgun (WGS) entry which is preliminary data.</text>
</comment>
<dbReference type="EMBL" id="QXXA01000007">
    <property type="protein sequence ID" value="NBI06709.1"/>
    <property type="molecule type" value="Genomic_DNA"/>
</dbReference>
<evidence type="ECO:0000313" key="8">
    <source>
        <dbReference type="EMBL" id="NBI06709.1"/>
    </source>
</evidence>
<dbReference type="Proteomes" id="UP000467132">
    <property type="component" value="Unassembled WGS sequence"/>
</dbReference>
<dbReference type="PANTHER" id="PTHR30518:SF2">
    <property type="entry name" value="ENDOLYTIC MUREIN TRANSGLYCOSYLASE"/>
    <property type="match status" value="1"/>
</dbReference>
<accession>A0A845QY34</accession>
<name>A0A845QY34_9CLOT</name>
<evidence type="ECO:0000256" key="3">
    <source>
        <dbReference type="ARBA" id="ARBA00022989"/>
    </source>
</evidence>
<feature type="site" description="Important for catalytic activity" evidence="7">
    <location>
        <position position="228"/>
    </location>
</feature>
<keyword evidence="6 7" id="KW-0961">Cell wall biogenesis/degradation</keyword>
<evidence type="ECO:0000256" key="2">
    <source>
        <dbReference type="ARBA" id="ARBA00022692"/>
    </source>
</evidence>
<keyword evidence="2 7" id="KW-0812">Transmembrane</keyword>
<keyword evidence="1 7" id="KW-1003">Cell membrane</keyword>
<comment type="function">
    <text evidence="7">Functions as a peptidoglycan terminase that cleaves nascent peptidoglycan strands endolytically to terminate their elongation.</text>
</comment>
<dbReference type="RefSeq" id="WP_160197193.1">
    <property type="nucleotide sequence ID" value="NZ_QXXA01000007.1"/>
</dbReference>
<dbReference type="GO" id="GO:0071555">
    <property type="term" value="P:cell wall organization"/>
    <property type="evidence" value="ECO:0007669"/>
    <property type="project" value="UniProtKB-KW"/>
</dbReference>
<dbReference type="AlphaFoldDB" id="A0A845QY34"/>
<dbReference type="GO" id="GO:0009252">
    <property type="term" value="P:peptidoglycan biosynthetic process"/>
    <property type="evidence" value="ECO:0007669"/>
    <property type="project" value="UniProtKB-UniRule"/>
</dbReference>
<feature type="transmembrane region" description="Helical" evidence="7">
    <location>
        <begin position="7"/>
        <end position="26"/>
    </location>
</feature>
<evidence type="ECO:0000256" key="7">
    <source>
        <dbReference type="HAMAP-Rule" id="MF_02065"/>
    </source>
</evidence>
<keyword evidence="3 7" id="KW-1133">Transmembrane helix</keyword>
<dbReference type="OrthoDB" id="9814591at2"/>